<dbReference type="InterPro" id="IPR007694">
    <property type="entry name" value="DNA_helicase_DnaB-like_C"/>
</dbReference>
<protein>
    <recommendedName>
        <fullName evidence="9">DNA 5'-3' helicase</fullName>
        <ecNumber evidence="9">5.6.2.3</ecNumber>
    </recommendedName>
</protein>
<sequence>MDAFKDLHSEETERAALGCMFLDRSAAALGKTMLLAEDFYTPMYRVIFEAMQGVEEIDAVTVMNELARRGEAERIGIDRIAGITHEISTSVYLRSYIDDLKRLAYLRRVVRTAQEMAQAAYRQDIGGIDRSMAAMRGDGWGSAEIVTLADATEKHIREIAALRESGKKIVGLPTGFTDLDLMLGGLRNGDFCILAARPSMGKSALALDIAKHAQKSMTEQADRVVFFSLEMPDKSLGNRGYTSEFLIDNDRFAVGANDAAWQETLRGVAENRADYESGAGRLIIRDETGQTVEKMSAFLHGLQGQGIRPRFIVVDYLQLIVSKGQDRVREVGNISRGLKQMAKDWDCPVLALSQLSRGPEGRADHRPILSDLRDSGDIEQDADVILFLYRDEYYYPDTEKKNTAELNIAKQRNGPTGTIALTWMPRSTTFRSAAGFHETKEAPPKEWVQEHL</sequence>
<evidence type="ECO:0000256" key="2">
    <source>
        <dbReference type="ARBA" id="ARBA00022705"/>
    </source>
</evidence>
<dbReference type="InterPro" id="IPR036185">
    <property type="entry name" value="DNA_heli_DnaB-like_N_sf"/>
</dbReference>
<reference evidence="12 13" key="1">
    <citation type="submission" date="2018-10" db="EMBL/GenBank/DDBJ databases">
        <title>Draft Genome Sequence of Anaerotignum sp. KCTC 15736.</title>
        <authorList>
            <person name="Choi S.H."/>
            <person name="Kim J.S."/>
            <person name="Kang S.W."/>
            <person name="Lee J.S."/>
            <person name="Park S.H."/>
        </authorList>
    </citation>
    <scope>NUCLEOTIDE SEQUENCE [LARGE SCALE GENOMIC DNA]</scope>
    <source>
        <strain evidence="12 13">KCTC 15736</strain>
    </source>
</reference>
<keyword evidence="5 12" id="KW-0347">Helicase</keyword>
<keyword evidence="2" id="KW-0235">DNA replication</keyword>
<dbReference type="CDD" id="cd00984">
    <property type="entry name" value="DnaB_C"/>
    <property type="match status" value="1"/>
</dbReference>
<dbReference type="Proteomes" id="UP000287361">
    <property type="component" value="Unassembled WGS sequence"/>
</dbReference>
<dbReference type="EC" id="5.6.2.3" evidence="9"/>
<evidence type="ECO:0000256" key="9">
    <source>
        <dbReference type="ARBA" id="ARBA00044969"/>
    </source>
</evidence>
<dbReference type="PANTHER" id="PTHR30153:SF2">
    <property type="entry name" value="REPLICATIVE DNA HELICASE"/>
    <property type="match status" value="1"/>
</dbReference>
<comment type="caution">
    <text evidence="12">The sequence shown here is derived from an EMBL/GenBank/DDBJ whole genome shotgun (WGS) entry which is preliminary data.</text>
</comment>
<evidence type="ECO:0000256" key="4">
    <source>
        <dbReference type="ARBA" id="ARBA00022801"/>
    </source>
</evidence>
<evidence type="ECO:0000313" key="12">
    <source>
        <dbReference type="EMBL" id="GCB30538.1"/>
    </source>
</evidence>
<gene>
    <name evidence="12" type="primary">dnaC_2</name>
    <name evidence="12" type="ORF">KGMB03357_21990</name>
</gene>
<keyword evidence="4" id="KW-0378">Hydrolase</keyword>
<evidence type="ECO:0000313" key="13">
    <source>
        <dbReference type="Proteomes" id="UP000287361"/>
    </source>
</evidence>
<dbReference type="InterPro" id="IPR007693">
    <property type="entry name" value="DNA_helicase_DnaB-like_N"/>
</dbReference>
<dbReference type="InterPro" id="IPR027417">
    <property type="entry name" value="P-loop_NTPase"/>
</dbReference>
<dbReference type="Pfam" id="PF00772">
    <property type="entry name" value="DnaB"/>
    <property type="match status" value="1"/>
</dbReference>
<accession>A0A401LG90</accession>
<dbReference type="GO" id="GO:0006260">
    <property type="term" value="P:DNA replication"/>
    <property type="evidence" value="ECO:0007669"/>
    <property type="project" value="UniProtKB-KW"/>
</dbReference>
<evidence type="ECO:0000256" key="1">
    <source>
        <dbReference type="ARBA" id="ARBA00008428"/>
    </source>
</evidence>
<keyword evidence="7" id="KW-0238">DNA-binding</keyword>
<dbReference type="GO" id="GO:0005524">
    <property type="term" value="F:ATP binding"/>
    <property type="evidence" value="ECO:0007669"/>
    <property type="project" value="UniProtKB-KW"/>
</dbReference>
<proteinExistence type="inferred from homology"/>
<evidence type="ECO:0000259" key="11">
    <source>
        <dbReference type="PROSITE" id="PS51199"/>
    </source>
</evidence>
<dbReference type="SUPFAM" id="SSF52540">
    <property type="entry name" value="P-loop containing nucleoside triphosphate hydrolases"/>
    <property type="match status" value="1"/>
</dbReference>
<comment type="similarity">
    <text evidence="1">Belongs to the helicase family. DnaB subfamily.</text>
</comment>
<dbReference type="GO" id="GO:0043139">
    <property type="term" value="F:5'-3' DNA helicase activity"/>
    <property type="evidence" value="ECO:0007669"/>
    <property type="project" value="UniProtKB-EC"/>
</dbReference>
<dbReference type="PROSITE" id="PS51199">
    <property type="entry name" value="SF4_HELICASE"/>
    <property type="match status" value="1"/>
</dbReference>
<dbReference type="GO" id="GO:0003677">
    <property type="term" value="F:DNA binding"/>
    <property type="evidence" value="ECO:0007669"/>
    <property type="project" value="UniProtKB-KW"/>
</dbReference>
<organism evidence="12 13">
    <name type="scientific">Anaerotignum faecicola</name>
    <dbReference type="NCBI Taxonomy" id="2358141"/>
    <lineage>
        <taxon>Bacteria</taxon>
        <taxon>Bacillati</taxon>
        <taxon>Bacillota</taxon>
        <taxon>Clostridia</taxon>
        <taxon>Lachnospirales</taxon>
        <taxon>Anaerotignaceae</taxon>
        <taxon>Anaerotignum</taxon>
    </lineage>
</organism>
<dbReference type="GO" id="GO:0005829">
    <property type="term" value="C:cytosol"/>
    <property type="evidence" value="ECO:0007669"/>
    <property type="project" value="TreeGrafter"/>
</dbReference>
<keyword evidence="13" id="KW-1185">Reference proteome</keyword>
<name>A0A401LG90_9FIRM</name>
<dbReference type="OrthoDB" id="9773982at2"/>
<keyword evidence="8" id="KW-0413">Isomerase</keyword>
<evidence type="ECO:0000256" key="6">
    <source>
        <dbReference type="ARBA" id="ARBA00022840"/>
    </source>
</evidence>
<dbReference type="Pfam" id="PF03796">
    <property type="entry name" value="DnaB_C"/>
    <property type="match status" value="1"/>
</dbReference>
<evidence type="ECO:0000256" key="5">
    <source>
        <dbReference type="ARBA" id="ARBA00022806"/>
    </source>
</evidence>
<dbReference type="PANTHER" id="PTHR30153">
    <property type="entry name" value="REPLICATIVE DNA HELICASE DNAB"/>
    <property type="match status" value="1"/>
</dbReference>
<evidence type="ECO:0000256" key="3">
    <source>
        <dbReference type="ARBA" id="ARBA00022741"/>
    </source>
</evidence>
<dbReference type="InterPro" id="IPR016136">
    <property type="entry name" value="DNA_helicase_N/primase_C"/>
</dbReference>
<dbReference type="EMBL" id="BHVZ01000014">
    <property type="protein sequence ID" value="GCB30538.1"/>
    <property type="molecule type" value="Genomic_DNA"/>
</dbReference>
<dbReference type="Gene3D" id="1.10.860.10">
    <property type="entry name" value="DNAb Helicase, Chain A"/>
    <property type="match status" value="1"/>
</dbReference>
<comment type="catalytic activity">
    <reaction evidence="10">
        <text>ATP + H2O = ADP + phosphate + H(+)</text>
        <dbReference type="Rhea" id="RHEA:13065"/>
        <dbReference type="ChEBI" id="CHEBI:15377"/>
        <dbReference type="ChEBI" id="CHEBI:15378"/>
        <dbReference type="ChEBI" id="CHEBI:30616"/>
        <dbReference type="ChEBI" id="CHEBI:43474"/>
        <dbReference type="ChEBI" id="CHEBI:456216"/>
        <dbReference type="EC" id="5.6.2.3"/>
    </reaction>
</comment>
<dbReference type="GO" id="GO:0016787">
    <property type="term" value="F:hydrolase activity"/>
    <property type="evidence" value="ECO:0007669"/>
    <property type="project" value="UniProtKB-KW"/>
</dbReference>
<evidence type="ECO:0000256" key="10">
    <source>
        <dbReference type="ARBA" id="ARBA00048954"/>
    </source>
</evidence>
<dbReference type="SUPFAM" id="SSF48024">
    <property type="entry name" value="N-terminal domain of DnaB helicase"/>
    <property type="match status" value="1"/>
</dbReference>
<dbReference type="Gene3D" id="3.40.50.300">
    <property type="entry name" value="P-loop containing nucleotide triphosphate hydrolases"/>
    <property type="match status" value="1"/>
</dbReference>
<dbReference type="AlphaFoldDB" id="A0A401LG90"/>
<evidence type="ECO:0000256" key="8">
    <source>
        <dbReference type="ARBA" id="ARBA00023235"/>
    </source>
</evidence>
<evidence type="ECO:0000256" key="7">
    <source>
        <dbReference type="ARBA" id="ARBA00023125"/>
    </source>
</evidence>
<feature type="domain" description="SF4 helicase" evidence="11">
    <location>
        <begin position="165"/>
        <end position="437"/>
    </location>
</feature>
<keyword evidence="3" id="KW-0547">Nucleotide-binding</keyword>
<keyword evidence="6" id="KW-0067">ATP-binding</keyword>